<reference evidence="1 2" key="1">
    <citation type="submission" date="2020-10" db="EMBL/GenBank/DDBJ databases">
        <title>The Coptis chinensis genome and diversification of protoberbering-type alkaloids.</title>
        <authorList>
            <person name="Wang B."/>
            <person name="Shu S."/>
            <person name="Song C."/>
            <person name="Liu Y."/>
        </authorList>
    </citation>
    <scope>NUCLEOTIDE SEQUENCE [LARGE SCALE GENOMIC DNA]</scope>
    <source>
        <strain evidence="1">HL-2020</strain>
        <tissue evidence="1">Leaf</tissue>
    </source>
</reference>
<accession>A0A835IYK9</accession>
<sequence length="308" mass="34677">MFPLQSSFSSSLLSSYSFSPVEDSVDSLDEEFVNVIPLMKHHLAILAQAQLHGPEAPHGGSKKGRKVKHRNYALTLEILKANYFVDRLVFPKEDFKQRFREINSSTYDLSMPYQACPSEDASGSRLGEVKKERGNESIHLYATVDDFELSHSWKNGSVYFVGYQVEMPAEESDDDQFGSGDDSSEDDEVPPLVAAANEAHFFVKEVDIAGISLAEMIFNEIDPSLEVECFKKDGDSISKVTRFCKSLRKKLLLSNVRTLHYPTRASLGPPLKMHLKLSPQLPSVEIVLLTSMTDSLEISRQIYFQRKD</sequence>
<name>A0A835IYK9_9MAGN</name>
<organism evidence="1 2">
    <name type="scientific">Coptis chinensis</name>
    <dbReference type="NCBI Taxonomy" id="261450"/>
    <lineage>
        <taxon>Eukaryota</taxon>
        <taxon>Viridiplantae</taxon>
        <taxon>Streptophyta</taxon>
        <taxon>Embryophyta</taxon>
        <taxon>Tracheophyta</taxon>
        <taxon>Spermatophyta</taxon>
        <taxon>Magnoliopsida</taxon>
        <taxon>Ranunculales</taxon>
        <taxon>Ranunculaceae</taxon>
        <taxon>Coptidoideae</taxon>
        <taxon>Coptis</taxon>
    </lineage>
</organism>
<proteinExistence type="predicted"/>
<dbReference type="AlphaFoldDB" id="A0A835IYK9"/>
<comment type="caution">
    <text evidence="1">The sequence shown here is derived from an EMBL/GenBank/DDBJ whole genome shotgun (WGS) entry which is preliminary data.</text>
</comment>
<dbReference type="OrthoDB" id="2019803at2759"/>
<protein>
    <submittedName>
        <fullName evidence="1">Uncharacterized protein</fullName>
    </submittedName>
</protein>
<evidence type="ECO:0000313" key="2">
    <source>
        <dbReference type="Proteomes" id="UP000631114"/>
    </source>
</evidence>
<evidence type="ECO:0000313" key="1">
    <source>
        <dbReference type="EMBL" id="KAF9625754.1"/>
    </source>
</evidence>
<gene>
    <name evidence="1" type="ORF">IFM89_026799</name>
</gene>
<keyword evidence="2" id="KW-1185">Reference proteome</keyword>
<dbReference type="EMBL" id="JADFTS010000001">
    <property type="protein sequence ID" value="KAF9625754.1"/>
    <property type="molecule type" value="Genomic_DNA"/>
</dbReference>
<dbReference type="Proteomes" id="UP000631114">
    <property type="component" value="Unassembled WGS sequence"/>
</dbReference>